<dbReference type="EMBL" id="KB909993">
    <property type="protein sequence ID" value="EOB11535.1"/>
    <property type="molecule type" value="Genomic_DNA"/>
</dbReference>
<name>R0MBW7_NOSB1</name>
<accession>R0MBW7</accession>
<sequence>MSLNVHQNLFDGKNQIGNDHVKNDINRMSDEELVYGEKNKTDGNENEASLKDNKKLDEDYFSGQENLDESQETSNGQKKDGFCSETNNASFIDEKKVEESQIDFKAQIKDEINLSHEHVTNNDYRSRDEASSKEKSQEFSDVKNEESERGDLKNNNLFIIEETRAEENSQVDCIRKKNVIFRLNDEQNEKNESNPIYGENFNDENKFNKDTKLKELKPPIYKNKLTNHQHEDGTSHSKGFYIFHIIVVMFATISLIGLLIFFVLDKR</sequence>
<proteinExistence type="predicted"/>
<keyword evidence="2" id="KW-1133">Transmembrane helix</keyword>
<evidence type="ECO:0000313" key="4">
    <source>
        <dbReference type="Proteomes" id="UP000016927"/>
    </source>
</evidence>
<evidence type="ECO:0000256" key="1">
    <source>
        <dbReference type="SAM" id="MobiDB-lite"/>
    </source>
</evidence>
<protein>
    <recommendedName>
        <fullName evidence="5">Transmembrane protein</fullName>
    </recommendedName>
</protein>
<dbReference type="AlphaFoldDB" id="R0MBW7"/>
<evidence type="ECO:0000256" key="2">
    <source>
        <dbReference type="SAM" id="Phobius"/>
    </source>
</evidence>
<gene>
    <name evidence="3" type="ORF">NBO_1086g0001</name>
</gene>
<feature type="region of interest" description="Disordered" evidence="1">
    <location>
        <begin position="117"/>
        <end position="148"/>
    </location>
</feature>
<dbReference type="VEuPathDB" id="MicrosporidiaDB:NBO_1086g0001"/>
<keyword evidence="2" id="KW-0472">Membrane</keyword>
<reference evidence="3 4" key="1">
    <citation type="journal article" date="2013" name="BMC Genomics">
        <title>Comparative genomics of parasitic silkworm microsporidia reveal an association between genome expansion and host adaptation.</title>
        <authorList>
            <person name="Pan G."/>
            <person name="Xu J."/>
            <person name="Li T."/>
            <person name="Xia Q."/>
            <person name="Liu S.L."/>
            <person name="Zhang G."/>
            <person name="Li S."/>
            <person name="Li C."/>
            <person name="Liu H."/>
            <person name="Yang L."/>
            <person name="Liu T."/>
            <person name="Zhang X."/>
            <person name="Wu Z."/>
            <person name="Fan W."/>
            <person name="Dang X."/>
            <person name="Xiang H."/>
            <person name="Tao M."/>
            <person name="Li Y."/>
            <person name="Hu J."/>
            <person name="Li Z."/>
            <person name="Lin L."/>
            <person name="Luo J."/>
            <person name="Geng L."/>
            <person name="Wang L."/>
            <person name="Long M."/>
            <person name="Wan Y."/>
            <person name="He N."/>
            <person name="Zhang Z."/>
            <person name="Lu C."/>
            <person name="Keeling P.J."/>
            <person name="Wang J."/>
            <person name="Xiang Z."/>
            <person name="Zhou Z."/>
        </authorList>
    </citation>
    <scope>NUCLEOTIDE SEQUENCE [LARGE SCALE GENOMIC DNA]</scope>
    <source>
        <strain evidence="4">CQ1 / CVCC 102059</strain>
    </source>
</reference>
<dbReference type="HOGENOM" id="CLU_1042414_0_0_1"/>
<feature type="region of interest" description="Disordered" evidence="1">
    <location>
        <begin position="1"/>
        <end position="82"/>
    </location>
</feature>
<evidence type="ECO:0000313" key="3">
    <source>
        <dbReference type="EMBL" id="EOB11535.1"/>
    </source>
</evidence>
<evidence type="ECO:0008006" key="5">
    <source>
        <dbReference type="Google" id="ProtNLM"/>
    </source>
</evidence>
<keyword evidence="2" id="KW-0812">Transmembrane</keyword>
<feature type="transmembrane region" description="Helical" evidence="2">
    <location>
        <begin position="241"/>
        <end position="264"/>
    </location>
</feature>
<keyword evidence="4" id="KW-1185">Reference proteome</keyword>
<feature type="compositionally biased region" description="Basic and acidic residues" evidence="1">
    <location>
        <begin position="19"/>
        <end position="58"/>
    </location>
</feature>
<organism evidence="3 4">
    <name type="scientific">Nosema bombycis (strain CQ1 / CVCC 102059)</name>
    <name type="common">Microsporidian parasite</name>
    <name type="synonym">Pebrine of silkworm</name>
    <dbReference type="NCBI Taxonomy" id="578461"/>
    <lineage>
        <taxon>Eukaryota</taxon>
        <taxon>Fungi</taxon>
        <taxon>Fungi incertae sedis</taxon>
        <taxon>Microsporidia</taxon>
        <taxon>Nosematidae</taxon>
        <taxon>Nosema</taxon>
    </lineage>
</organism>
<dbReference type="Proteomes" id="UP000016927">
    <property type="component" value="Unassembled WGS sequence"/>
</dbReference>